<dbReference type="OrthoDB" id="5753718at2"/>
<keyword evidence="1" id="KW-1133">Transmembrane helix</keyword>
<dbReference type="EMBL" id="CP001997">
    <property type="protein sequence ID" value="ADE57813.1"/>
    <property type="molecule type" value="Genomic_DNA"/>
</dbReference>
<dbReference type="HOGENOM" id="CLU_028166_4_0_0"/>
<keyword evidence="1" id="KW-0472">Membrane</keyword>
<evidence type="ECO:0000313" key="2">
    <source>
        <dbReference type="EMBL" id="ADE57813.1"/>
    </source>
</evidence>
<dbReference type="STRING" id="572547.Amico_1697"/>
<dbReference type="eggNOG" id="COG5438">
    <property type="taxonomic scope" value="Bacteria"/>
</dbReference>
<dbReference type="RefSeq" id="WP_013049075.1">
    <property type="nucleotide sequence ID" value="NC_014011.1"/>
</dbReference>
<sequence length="384" mass="41505">MKKIKASLLWGILFLALVGFWAYENNRNSNFVRAVVLSTDNSDVMQSGIARIGSQELLLKVVDGKFKGQEVVGYNNLLGNLDIDAFYAPGDTVVAALREDHGKVVDAKAVDLYRQSWEFILFGFFVLLLIIYAGNTGLRAIFSFIASLWVIWKNLIPGLLAGENPLLLSSGILFVLSAIVIFSVAGFTRKGLSAFLGTVAGLFVTIGITAFFGDKLGLLGTTLPYSSTLLFSGNIGLNMKQIFFAAIVIGASGAAMDIGMDIASAMAEVKSKKPEIMCRELIQSGFNVGRAVIGTMTTTLLLAYSGGYLTLLMLFASQDTDFVRIINYRMVAAEILRTVAGSIGLVLIAPITAVIAGWIYSYNLEPLKSRVKSFLGKMQGIIRV</sequence>
<feature type="transmembrane region" description="Helical" evidence="1">
    <location>
        <begin position="141"/>
        <end position="160"/>
    </location>
</feature>
<dbReference type="PANTHER" id="PTHR41771:SF1">
    <property type="entry name" value="MEMBRANE PROTEIN"/>
    <property type="match status" value="1"/>
</dbReference>
<feature type="transmembrane region" description="Helical" evidence="1">
    <location>
        <begin position="194"/>
        <end position="213"/>
    </location>
</feature>
<evidence type="ECO:0000313" key="3">
    <source>
        <dbReference type="Proteomes" id="UP000002366"/>
    </source>
</evidence>
<reference evidence="2 3" key="1">
    <citation type="journal article" date="2010" name="Stand. Genomic Sci.">
        <title>Complete genome sequence of Aminobacterium colombiense type strain (ALA-1).</title>
        <authorList>
            <person name="Chertkov O."/>
            <person name="Sikorski J."/>
            <person name="Brambilla E."/>
            <person name="Lapidus A."/>
            <person name="Copeland A."/>
            <person name="Glavina Del Rio T."/>
            <person name="Nolan M."/>
            <person name="Lucas S."/>
            <person name="Tice H."/>
            <person name="Cheng J.F."/>
            <person name="Han C."/>
            <person name="Detter J.C."/>
            <person name="Bruce D."/>
            <person name="Tapia R."/>
            <person name="Goodwin L."/>
            <person name="Pitluck S."/>
            <person name="Liolios K."/>
            <person name="Ivanova N."/>
            <person name="Mavromatis K."/>
            <person name="Ovchinnikova G."/>
            <person name="Pati A."/>
            <person name="Chen A."/>
            <person name="Palaniappan K."/>
            <person name="Land M."/>
            <person name="Hauser L."/>
            <person name="Chang Y.J."/>
            <person name="Jeffries C.D."/>
            <person name="Spring S."/>
            <person name="Rohde M."/>
            <person name="Goker M."/>
            <person name="Bristow J."/>
            <person name="Eisen J.A."/>
            <person name="Markowitz V."/>
            <person name="Hugenholtz P."/>
            <person name="Kyrpides N.C."/>
            <person name="Klenk H.P."/>
        </authorList>
    </citation>
    <scope>NUCLEOTIDE SEQUENCE [LARGE SCALE GENOMIC DNA]</scope>
    <source>
        <strain evidence="3">DSM 12261 / ALA-1</strain>
    </source>
</reference>
<gene>
    <name evidence="2" type="ordered locus">Amico_1697</name>
</gene>
<feature type="transmembrane region" description="Helical" evidence="1">
    <location>
        <begin position="288"/>
        <end position="315"/>
    </location>
</feature>
<dbReference type="Pfam" id="PF07907">
    <property type="entry name" value="YibE_F"/>
    <property type="match status" value="1"/>
</dbReference>
<feature type="transmembrane region" description="Helical" evidence="1">
    <location>
        <begin position="116"/>
        <end position="134"/>
    </location>
</feature>
<feature type="transmembrane region" description="Helical" evidence="1">
    <location>
        <begin position="166"/>
        <end position="187"/>
    </location>
</feature>
<dbReference type="Proteomes" id="UP000002366">
    <property type="component" value="Chromosome"/>
</dbReference>
<dbReference type="InterPro" id="IPR012507">
    <property type="entry name" value="YibE_F"/>
</dbReference>
<name>D5EGY1_AMICL</name>
<keyword evidence="1" id="KW-0812">Transmembrane</keyword>
<proteinExistence type="predicted"/>
<organism evidence="2 3">
    <name type="scientific">Aminobacterium colombiense (strain DSM 12261 / ALA-1)</name>
    <dbReference type="NCBI Taxonomy" id="572547"/>
    <lineage>
        <taxon>Bacteria</taxon>
        <taxon>Thermotogati</taxon>
        <taxon>Synergistota</taxon>
        <taxon>Synergistia</taxon>
        <taxon>Synergistales</taxon>
        <taxon>Aminobacteriaceae</taxon>
        <taxon>Aminobacterium</taxon>
    </lineage>
</organism>
<keyword evidence="3" id="KW-1185">Reference proteome</keyword>
<feature type="transmembrane region" description="Helical" evidence="1">
    <location>
        <begin position="335"/>
        <end position="360"/>
    </location>
</feature>
<evidence type="ECO:0000256" key="1">
    <source>
        <dbReference type="SAM" id="Phobius"/>
    </source>
</evidence>
<protein>
    <submittedName>
        <fullName evidence="2">YibE/F family protein</fullName>
    </submittedName>
</protein>
<accession>D5EGY1</accession>
<dbReference type="KEGG" id="aco:Amico_1697"/>
<feature type="transmembrane region" description="Helical" evidence="1">
    <location>
        <begin position="242"/>
        <end position="267"/>
    </location>
</feature>
<dbReference type="AlphaFoldDB" id="D5EGY1"/>
<dbReference type="PANTHER" id="PTHR41771">
    <property type="entry name" value="MEMBRANE PROTEIN-RELATED"/>
    <property type="match status" value="1"/>
</dbReference>